<keyword evidence="1" id="KW-0812">Transmembrane</keyword>
<evidence type="ECO:0000313" key="3">
    <source>
        <dbReference type="Proteomes" id="UP000295399"/>
    </source>
</evidence>
<dbReference type="Proteomes" id="UP000295399">
    <property type="component" value="Unassembled WGS sequence"/>
</dbReference>
<reference evidence="2 3" key="1">
    <citation type="submission" date="2019-03" db="EMBL/GenBank/DDBJ databases">
        <title>Genomic Encyclopedia of Type Strains, Phase IV (KMG-IV): sequencing the most valuable type-strain genomes for metagenomic binning, comparative biology and taxonomic classification.</title>
        <authorList>
            <person name="Goeker M."/>
        </authorList>
    </citation>
    <scope>NUCLEOTIDE SEQUENCE [LARGE SCALE GENOMIC DNA]</scope>
    <source>
        <strain evidence="2 3">DSM 2132</strain>
    </source>
</reference>
<feature type="transmembrane region" description="Helical" evidence="1">
    <location>
        <begin position="12"/>
        <end position="39"/>
    </location>
</feature>
<dbReference type="AlphaFoldDB" id="A0A4R2PG60"/>
<accession>A0A4R2PG60</accession>
<evidence type="ECO:0000256" key="1">
    <source>
        <dbReference type="SAM" id="Phobius"/>
    </source>
</evidence>
<organism evidence="2 3">
    <name type="scientific">Rhodothalassium salexigens DSM 2132</name>
    <dbReference type="NCBI Taxonomy" id="1188247"/>
    <lineage>
        <taxon>Bacteria</taxon>
        <taxon>Pseudomonadati</taxon>
        <taxon>Pseudomonadota</taxon>
        <taxon>Alphaproteobacteria</taxon>
        <taxon>Rhodothalassiales</taxon>
        <taxon>Rhodothalassiaceae</taxon>
        <taxon>Rhodothalassium</taxon>
    </lineage>
</organism>
<feature type="transmembrane region" description="Helical" evidence="1">
    <location>
        <begin position="81"/>
        <end position="98"/>
    </location>
</feature>
<dbReference type="EMBL" id="SLXO01000007">
    <property type="protein sequence ID" value="TCP33508.1"/>
    <property type="molecule type" value="Genomic_DNA"/>
</dbReference>
<dbReference type="FunCoup" id="A0A4R2PG60">
    <property type="interactions" value="203"/>
</dbReference>
<feature type="transmembrane region" description="Helical" evidence="1">
    <location>
        <begin position="182"/>
        <end position="200"/>
    </location>
</feature>
<feature type="transmembrane region" description="Helical" evidence="1">
    <location>
        <begin position="259"/>
        <end position="277"/>
    </location>
</feature>
<proteinExistence type="predicted"/>
<feature type="transmembrane region" description="Helical" evidence="1">
    <location>
        <begin position="103"/>
        <end position="122"/>
    </location>
</feature>
<protein>
    <submittedName>
        <fullName evidence="2">Uncharacterized protein</fullName>
    </submittedName>
</protein>
<feature type="transmembrane region" description="Helical" evidence="1">
    <location>
        <begin position="128"/>
        <end position="145"/>
    </location>
</feature>
<feature type="transmembrane region" description="Helical" evidence="1">
    <location>
        <begin position="212"/>
        <end position="239"/>
    </location>
</feature>
<keyword evidence="1" id="KW-1133">Transmembrane helix</keyword>
<comment type="caution">
    <text evidence="2">The sequence shown here is derived from an EMBL/GenBank/DDBJ whole genome shotgun (WGS) entry which is preliminary data.</text>
</comment>
<dbReference type="InParanoid" id="A0A4R2PG60"/>
<feature type="transmembrane region" description="Helical" evidence="1">
    <location>
        <begin position="157"/>
        <end position="176"/>
    </location>
</feature>
<feature type="transmembrane region" description="Helical" evidence="1">
    <location>
        <begin position="51"/>
        <end position="69"/>
    </location>
</feature>
<keyword evidence="3" id="KW-1185">Reference proteome</keyword>
<name>A0A4R2PG60_RHOSA</name>
<keyword evidence="1" id="KW-0472">Membrane</keyword>
<evidence type="ECO:0000313" key="2">
    <source>
        <dbReference type="EMBL" id="TCP33508.1"/>
    </source>
</evidence>
<gene>
    <name evidence="2" type="ORF">EV659_107118</name>
</gene>
<sequence>MLLDRGGVPLTSALLSLLGGPGLVLGVWTAAVAALGLTLTAPRPINPNQGLVMGLVLAGATLLVREPVFPPWPPVGAMGRLPYVVVVTALIAFVAVHLRAERLAIPFALLAPPVLGVGVVALPEAAQTLALVQGGGFVLLTLVLAQRLLADRGADGALPLGLVATSAGLVALAGLYPSVLSVHAAGVLATTLAIWVGAGLRGERFGIAPAIVGQVAVAGIGATLAISAPALAAPIALVLMMPLARWPASLLVKGARPRAAVQSVLMVGLGVLAVHLARTLP</sequence>